<feature type="compositionally biased region" description="Polar residues" evidence="1">
    <location>
        <begin position="1"/>
        <end position="16"/>
    </location>
</feature>
<protein>
    <submittedName>
        <fullName evidence="2">Uncharacterized protein</fullName>
    </submittedName>
</protein>
<sequence>LYRNYQSLLQPTQMGQVEQDPRHPARARNQFTADDLQALDPGPRAGDVGIENIVVGVDHDDNQVTFQDPKLLPKLFPELYPYGYGAFALWHHKKSLREEGRQDLASYTLREYAKHGLKEDRHKCRMFCEVRENIDATV</sequence>
<feature type="region of interest" description="Disordered" evidence="1">
    <location>
        <begin position="1"/>
        <end position="24"/>
    </location>
</feature>
<keyword evidence="3" id="KW-1185">Reference proteome</keyword>
<organism evidence="2 3">
    <name type="scientific">Mortierella alpina</name>
    <name type="common">Oleaginous fungus</name>
    <name type="synonym">Mortierella renispora</name>
    <dbReference type="NCBI Taxonomy" id="64518"/>
    <lineage>
        <taxon>Eukaryota</taxon>
        <taxon>Fungi</taxon>
        <taxon>Fungi incertae sedis</taxon>
        <taxon>Mucoromycota</taxon>
        <taxon>Mortierellomycotina</taxon>
        <taxon>Mortierellomycetes</taxon>
        <taxon>Mortierellales</taxon>
        <taxon>Mortierellaceae</taxon>
        <taxon>Mortierella</taxon>
    </lineage>
</organism>
<evidence type="ECO:0000313" key="3">
    <source>
        <dbReference type="Proteomes" id="UP000738359"/>
    </source>
</evidence>
<evidence type="ECO:0000256" key="1">
    <source>
        <dbReference type="SAM" id="MobiDB-lite"/>
    </source>
</evidence>
<reference evidence="2" key="1">
    <citation type="journal article" date="2020" name="Fungal Divers.">
        <title>Resolving the Mortierellaceae phylogeny through synthesis of multi-gene phylogenetics and phylogenomics.</title>
        <authorList>
            <person name="Vandepol N."/>
            <person name="Liber J."/>
            <person name="Desiro A."/>
            <person name="Na H."/>
            <person name="Kennedy M."/>
            <person name="Barry K."/>
            <person name="Grigoriev I.V."/>
            <person name="Miller A.N."/>
            <person name="O'Donnell K."/>
            <person name="Stajich J.E."/>
            <person name="Bonito G."/>
        </authorList>
    </citation>
    <scope>NUCLEOTIDE SEQUENCE</scope>
    <source>
        <strain evidence="2">CK1249</strain>
    </source>
</reference>
<name>A0A9P6IRH0_MORAP</name>
<evidence type="ECO:0000313" key="2">
    <source>
        <dbReference type="EMBL" id="KAF9945221.1"/>
    </source>
</evidence>
<gene>
    <name evidence="2" type="ORF">BGZ70_003970</name>
</gene>
<dbReference type="OrthoDB" id="2351739at2759"/>
<accession>A0A9P6IRH0</accession>
<feature type="non-terminal residue" evidence="2">
    <location>
        <position position="138"/>
    </location>
</feature>
<comment type="caution">
    <text evidence="2">The sequence shown here is derived from an EMBL/GenBank/DDBJ whole genome shotgun (WGS) entry which is preliminary data.</text>
</comment>
<dbReference type="Proteomes" id="UP000738359">
    <property type="component" value="Unassembled WGS sequence"/>
</dbReference>
<proteinExistence type="predicted"/>
<dbReference type="EMBL" id="JAAAHY010002152">
    <property type="protein sequence ID" value="KAF9945221.1"/>
    <property type="molecule type" value="Genomic_DNA"/>
</dbReference>
<dbReference type="AlphaFoldDB" id="A0A9P6IRH0"/>